<keyword evidence="2" id="KW-1185">Reference proteome</keyword>
<dbReference type="AlphaFoldDB" id="A0AAN9XJY9"/>
<protein>
    <submittedName>
        <fullName evidence="1">Uncharacterized protein</fullName>
    </submittedName>
</protein>
<evidence type="ECO:0000313" key="2">
    <source>
        <dbReference type="Proteomes" id="UP001386955"/>
    </source>
</evidence>
<proteinExistence type="predicted"/>
<dbReference type="Proteomes" id="UP001386955">
    <property type="component" value="Unassembled WGS sequence"/>
</dbReference>
<organism evidence="1 2">
    <name type="scientific">Psophocarpus tetragonolobus</name>
    <name type="common">Winged bean</name>
    <name type="synonym">Dolichos tetragonolobus</name>
    <dbReference type="NCBI Taxonomy" id="3891"/>
    <lineage>
        <taxon>Eukaryota</taxon>
        <taxon>Viridiplantae</taxon>
        <taxon>Streptophyta</taxon>
        <taxon>Embryophyta</taxon>
        <taxon>Tracheophyta</taxon>
        <taxon>Spermatophyta</taxon>
        <taxon>Magnoliopsida</taxon>
        <taxon>eudicotyledons</taxon>
        <taxon>Gunneridae</taxon>
        <taxon>Pentapetalae</taxon>
        <taxon>rosids</taxon>
        <taxon>fabids</taxon>
        <taxon>Fabales</taxon>
        <taxon>Fabaceae</taxon>
        <taxon>Papilionoideae</taxon>
        <taxon>50 kb inversion clade</taxon>
        <taxon>NPAAA clade</taxon>
        <taxon>indigoferoid/millettioid clade</taxon>
        <taxon>Phaseoleae</taxon>
        <taxon>Psophocarpus</taxon>
    </lineage>
</organism>
<accession>A0AAN9XJY9</accession>
<evidence type="ECO:0000313" key="1">
    <source>
        <dbReference type="EMBL" id="KAK7395295.1"/>
    </source>
</evidence>
<name>A0AAN9XJY9_PSOTE</name>
<reference evidence="1 2" key="1">
    <citation type="submission" date="2024-01" db="EMBL/GenBank/DDBJ databases">
        <title>The genomes of 5 underutilized Papilionoideae crops provide insights into root nodulation and disease resistanc.</title>
        <authorList>
            <person name="Jiang F."/>
        </authorList>
    </citation>
    <scope>NUCLEOTIDE SEQUENCE [LARGE SCALE GENOMIC DNA]</scope>
    <source>
        <strain evidence="1">DUOXIRENSHENG_FW03</strain>
        <tissue evidence="1">Leaves</tissue>
    </source>
</reference>
<sequence>MLFANGTATSWNAQTLVVLTASCICSTTERNLKNRISVKTCAARYKVKCLATACGFISQVQAARADNFMLESF</sequence>
<dbReference type="EMBL" id="JAYMYS010000004">
    <property type="protein sequence ID" value="KAK7395295.1"/>
    <property type="molecule type" value="Genomic_DNA"/>
</dbReference>
<comment type="caution">
    <text evidence="1">The sequence shown here is derived from an EMBL/GenBank/DDBJ whole genome shotgun (WGS) entry which is preliminary data.</text>
</comment>
<gene>
    <name evidence="1" type="ORF">VNO78_15846</name>
</gene>